<accession>C2E2T9</accession>
<proteinExistence type="predicted"/>
<protein>
    <submittedName>
        <fullName evidence="1">Uncharacterized protein</fullName>
    </submittedName>
</protein>
<reference evidence="1 2" key="1">
    <citation type="submission" date="2009-01" db="EMBL/GenBank/DDBJ databases">
        <authorList>
            <person name="Qin X."/>
            <person name="Bachman B."/>
            <person name="Battles P."/>
            <person name="Bell A."/>
            <person name="Bess C."/>
            <person name="Bickham C."/>
            <person name="Chaboub L."/>
            <person name="Chen D."/>
            <person name="Coyle M."/>
            <person name="Deiros D.R."/>
            <person name="Dinh H."/>
            <person name="Forbes L."/>
            <person name="Fowler G."/>
            <person name="Francisco L."/>
            <person name="Fu Q."/>
            <person name="Gubbala S."/>
            <person name="Hale W."/>
            <person name="Han Y."/>
            <person name="Hemphill L."/>
            <person name="Highlander S.K."/>
            <person name="Hirani K."/>
            <person name="Hogues M."/>
            <person name="Jackson L."/>
            <person name="Jakkamsetti A."/>
            <person name="Javaid M."/>
            <person name="Jiang H."/>
            <person name="Korchina V."/>
            <person name="Kovar C."/>
            <person name="Lara F."/>
            <person name="Lee S."/>
            <person name="Mata R."/>
            <person name="Mathew T."/>
            <person name="Moen C."/>
            <person name="Morales K."/>
            <person name="Munidasa M."/>
            <person name="Nazareth L."/>
            <person name="Ngo R."/>
            <person name="Nguyen L."/>
            <person name="Okwuonu G."/>
            <person name="Ongeri F."/>
            <person name="Patil S."/>
            <person name="Petrosino J."/>
            <person name="Pham C."/>
            <person name="Pham P."/>
            <person name="Pu L.-L."/>
            <person name="Puazo M."/>
            <person name="Raj R."/>
            <person name="Reid J."/>
            <person name="Rouhana J."/>
            <person name="Saada N."/>
            <person name="Shang Y."/>
            <person name="Simmons D."/>
            <person name="Thornton R."/>
            <person name="Warren J."/>
            <person name="Weissenberger G."/>
            <person name="Zhang J."/>
            <person name="Zhang L."/>
            <person name="Zhou C."/>
            <person name="Zhu D."/>
            <person name="Muzny D."/>
            <person name="Worley K."/>
            <person name="Gibbs R."/>
        </authorList>
    </citation>
    <scope>NUCLEOTIDE SEQUENCE [LARGE SCALE GENOMIC DNA]</scope>
    <source>
        <strain evidence="1 2">ATCC 33200</strain>
    </source>
</reference>
<name>C2E2T9_LACJH</name>
<organism evidence="1 2">
    <name type="scientific">Lactobacillus johnsonii ATCC 33200</name>
    <dbReference type="NCBI Taxonomy" id="525330"/>
    <lineage>
        <taxon>Bacteria</taxon>
        <taxon>Bacillati</taxon>
        <taxon>Bacillota</taxon>
        <taxon>Bacilli</taxon>
        <taxon>Lactobacillales</taxon>
        <taxon>Lactobacillaceae</taxon>
        <taxon>Lactobacillus</taxon>
    </lineage>
</organism>
<sequence length="138" mass="15719">MNIIYPPLVEQMYKFMHEIDKNVTKQDVYKKAIEANMIDYQGNPTKWAIKHGYIAEIPTVNERQAKLNKTSSTTSSEKDLDAVFSRMPPSAFTWIENQGSYAMDTAELKKAILSALKDGSLSPVGRKHWLEVLAKIRN</sequence>
<comment type="caution">
    <text evidence="1">The sequence shown here is derived from an EMBL/GenBank/DDBJ whole genome shotgun (WGS) entry which is preliminary data.</text>
</comment>
<dbReference type="Proteomes" id="UP000003491">
    <property type="component" value="Unassembled WGS sequence"/>
</dbReference>
<gene>
    <name evidence="1" type="ORF">HMPREF0528_0063</name>
</gene>
<dbReference type="HOGENOM" id="CLU_1852662_0_0_9"/>
<dbReference type="AlphaFoldDB" id="C2E2T9"/>
<evidence type="ECO:0000313" key="2">
    <source>
        <dbReference type="Proteomes" id="UP000003491"/>
    </source>
</evidence>
<dbReference type="RefSeq" id="WP_004895693.1">
    <property type="nucleotide sequence ID" value="NZ_AZCY01000005.1"/>
</dbReference>
<dbReference type="EMBL" id="ACGR01000020">
    <property type="protein sequence ID" value="EEJ60839.1"/>
    <property type="molecule type" value="Genomic_DNA"/>
</dbReference>
<evidence type="ECO:0000313" key="1">
    <source>
        <dbReference type="EMBL" id="EEJ60839.1"/>
    </source>
</evidence>